<dbReference type="GO" id="GO:0000981">
    <property type="term" value="F:DNA-binding transcription factor activity, RNA polymerase II-specific"/>
    <property type="evidence" value="ECO:0007669"/>
    <property type="project" value="TreeGrafter"/>
</dbReference>
<evidence type="ECO:0000313" key="8">
    <source>
        <dbReference type="EMBL" id="KAG1792309.1"/>
    </source>
</evidence>
<dbReference type="CDD" id="cd12148">
    <property type="entry name" value="fungal_TF_MHR"/>
    <property type="match status" value="1"/>
</dbReference>
<dbReference type="Proteomes" id="UP000719766">
    <property type="component" value="Unassembled WGS sequence"/>
</dbReference>
<feature type="compositionally biased region" description="Low complexity" evidence="6">
    <location>
        <begin position="777"/>
        <end position="791"/>
    </location>
</feature>
<dbReference type="PANTHER" id="PTHR31845">
    <property type="entry name" value="FINGER DOMAIN PROTEIN, PUTATIVE-RELATED"/>
    <property type="match status" value="1"/>
</dbReference>
<feature type="domain" description="Xylanolytic transcriptional activator regulatory" evidence="7">
    <location>
        <begin position="420"/>
        <end position="496"/>
    </location>
</feature>
<evidence type="ECO:0000256" key="1">
    <source>
        <dbReference type="ARBA" id="ARBA00004123"/>
    </source>
</evidence>
<name>A0A9P7AMJ7_9AGAM</name>
<reference evidence="8" key="1">
    <citation type="journal article" date="2020" name="New Phytol.">
        <title>Comparative genomics reveals dynamic genome evolution in host specialist ectomycorrhizal fungi.</title>
        <authorList>
            <person name="Lofgren L.A."/>
            <person name="Nguyen N.H."/>
            <person name="Vilgalys R."/>
            <person name="Ruytinx J."/>
            <person name="Liao H.L."/>
            <person name="Branco S."/>
            <person name="Kuo A."/>
            <person name="LaButti K."/>
            <person name="Lipzen A."/>
            <person name="Andreopoulos W."/>
            <person name="Pangilinan J."/>
            <person name="Riley R."/>
            <person name="Hundley H."/>
            <person name="Na H."/>
            <person name="Barry K."/>
            <person name="Grigoriev I.V."/>
            <person name="Stajich J.E."/>
            <person name="Kennedy P.G."/>
        </authorList>
    </citation>
    <scope>NUCLEOTIDE SEQUENCE</scope>
    <source>
        <strain evidence="8">S12</strain>
    </source>
</reference>
<dbReference type="GO" id="GO:0000976">
    <property type="term" value="F:transcription cis-regulatory region binding"/>
    <property type="evidence" value="ECO:0007669"/>
    <property type="project" value="TreeGrafter"/>
</dbReference>
<dbReference type="GeneID" id="64600566"/>
<dbReference type="InterPro" id="IPR007219">
    <property type="entry name" value="XnlR_reg_dom"/>
</dbReference>
<evidence type="ECO:0000256" key="3">
    <source>
        <dbReference type="ARBA" id="ARBA00023125"/>
    </source>
</evidence>
<organism evidence="8 9">
    <name type="scientific">Suillus plorans</name>
    <dbReference type="NCBI Taxonomy" id="116603"/>
    <lineage>
        <taxon>Eukaryota</taxon>
        <taxon>Fungi</taxon>
        <taxon>Dikarya</taxon>
        <taxon>Basidiomycota</taxon>
        <taxon>Agaricomycotina</taxon>
        <taxon>Agaricomycetes</taxon>
        <taxon>Agaricomycetidae</taxon>
        <taxon>Boletales</taxon>
        <taxon>Suillineae</taxon>
        <taxon>Suillaceae</taxon>
        <taxon>Suillus</taxon>
    </lineage>
</organism>
<feature type="compositionally biased region" description="Gly residues" evidence="6">
    <location>
        <begin position="258"/>
        <end position="267"/>
    </location>
</feature>
<protein>
    <submittedName>
        <fullName evidence="8">Fungal-specific transcription factor domain-containing protein</fullName>
    </submittedName>
</protein>
<dbReference type="OrthoDB" id="39175at2759"/>
<dbReference type="EMBL" id="JABBWE010000037">
    <property type="protein sequence ID" value="KAG1792309.1"/>
    <property type="molecule type" value="Genomic_DNA"/>
</dbReference>
<keyword evidence="9" id="KW-1185">Reference proteome</keyword>
<keyword evidence="3" id="KW-0238">DNA-binding</keyword>
<feature type="region of interest" description="Disordered" evidence="6">
    <location>
        <begin position="247"/>
        <end position="283"/>
    </location>
</feature>
<dbReference type="GO" id="GO:0008270">
    <property type="term" value="F:zinc ion binding"/>
    <property type="evidence" value="ECO:0007669"/>
    <property type="project" value="InterPro"/>
</dbReference>
<proteinExistence type="predicted"/>
<keyword evidence="2" id="KW-0805">Transcription regulation</keyword>
<evidence type="ECO:0000256" key="6">
    <source>
        <dbReference type="SAM" id="MobiDB-lite"/>
    </source>
</evidence>
<evidence type="ECO:0000256" key="2">
    <source>
        <dbReference type="ARBA" id="ARBA00023015"/>
    </source>
</evidence>
<feature type="region of interest" description="Disordered" evidence="6">
    <location>
        <begin position="201"/>
        <end position="230"/>
    </location>
</feature>
<feature type="region of interest" description="Disordered" evidence="6">
    <location>
        <begin position="713"/>
        <end position="791"/>
    </location>
</feature>
<evidence type="ECO:0000256" key="4">
    <source>
        <dbReference type="ARBA" id="ARBA00023163"/>
    </source>
</evidence>
<keyword evidence="4" id="KW-0804">Transcription</keyword>
<gene>
    <name evidence="8" type="ORF">HD556DRAFT_1444575</name>
</gene>
<dbReference type="PANTHER" id="PTHR31845:SF19">
    <property type="entry name" value="TRANSCRIPTION FACTOR DOMAIN-CONTAINING PROTEIN"/>
    <property type="match status" value="1"/>
</dbReference>
<dbReference type="GO" id="GO:0006351">
    <property type="term" value="P:DNA-templated transcription"/>
    <property type="evidence" value="ECO:0007669"/>
    <property type="project" value="InterPro"/>
</dbReference>
<evidence type="ECO:0000313" key="9">
    <source>
        <dbReference type="Proteomes" id="UP000719766"/>
    </source>
</evidence>
<comment type="caution">
    <text evidence="8">The sequence shown here is derived from an EMBL/GenBank/DDBJ whole genome shotgun (WGS) entry which is preliminary data.</text>
</comment>
<feature type="compositionally biased region" description="Low complexity" evidence="6">
    <location>
        <begin position="740"/>
        <end position="754"/>
    </location>
</feature>
<sequence>MEIWADLEKSSSFSDISYRHFLHTFRFRYSLFVVHAANQAQIVPVLHPGCVSSHSPVSYLNLVAFWSSVIPTVFSLLTVLRMPRSRSSSIDSSSSSSSCDTVSSTMSQYSYNCPRVSKREYLLAQIRHKDQIIESLLKQLHNPYLATPLSVASYKAATSPSDSDNMNVVDWLDRLQASLKQPGMASPTDPDFLRNLRNPSAVTVDDSEEDDPDAQEGPVEEEDVEKVRNSLPDAAVPIGLLANLSLDKDKDKGKGRGRQGGNTGAGGTNTKPEDDDDNVGVANKEYFLPGPASNLNIRKNLVEQHTPEIILHGLVNNADVEKLFDIFWKQINPFIGLLDPTLHTSQSIFQRCPFLFTVICAISSRYYKEKSEIYPVAMHFAKHSAANALIDGWKSVELCQAYILMSIYAVPARKWEEDRSWLYTGLAARIATDLNLHQVSTTQPQTERQEREMLNRARVWMICFNIDRSTATQFGKPSTIKEDYITRHSADWYKQSRFRDKFDIHLCAYSTLLRIVGRFHDDIFSDPNSPTGLNKGINFLQVTLEHDRHLTNYFEEWTRRFNEESDPGDPGSVFRCTLLPFLVSYSRLVMYSFGFQHAFQRGMEASDNVFLDKCFDSAKVVIKQMIEVLAPSGLMRAAPDGHFVFASFASAFMLKLLRPEFAQLLTRQMEDEIFELIGRLITTLQDVAIDERHTPRLYARFLASLLTRHRKGGGAVGGRLQHVPPQSQVSHQPEPRNFASQSSLSSSGARYSGGPAQGMSQQGRDHDSMQMTLNQGTSSSSSQASTPPSATPAIYSEAAHTRTQSNHGAVDSDMDVGMADVLSESGTLAAMHALNDAWWSNMMMPGFSWPEGPHLNGVAEVYNHGIPGIHTGFGGYTAEPQLAM</sequence>
<keyword evidence="5" id="KW-0539">Nucleus</keyword>
<accession>A0A9P7AMJ7</accession>
<evidence type="ECO:0000259" key="7">
    <source>
        <dbReference type="SMART" id="SM00906"/>
    </source>
</evidence>
<dbReference type="Pfam" id="PF04082">
    <property type="entry name" value="Fungal_trans"/>
    <property type="match status" value="1"/>
</dbReference>
<evidence type="ECO:0000256" key="5">
    <source>
        <dbReference type="ARBA" id="ARBA00023242"/>
    </source>
</evidence>
<comment type="subcellular location">
    <subcellularLocation>
        <location evidence="1">Nucleus</location>
    </subcellularLocation>
</comment>
<feature type="compositionally biased region" description="Acidic residues" evidence="6">
    <location>
        <begin position="205"/>
        <end position="224"/>
    </location>
</feature>
<dbReference type="GO" id="GO:0005634">
    <property type="term" value="C:nucleus"/>
    <property type="evidence" value="ECO:0007669"/>
    <property type="project" value="UniProtKB-SubCell"/>
</dbReference>
<dbReference type="RefSeq" id="XP_041158946.1">
    <property type="nucleotide sequence ID" value="XM_041306802.1"/>
</dbReference>
<dbReference type="InterPro" id="IPR051089">
    <property type="entry name" value="prtT"/>
</dbReference>
<dbReference type="AlphaFoldDB" id="A0A9P7AMJ7"/>
<dbReference type="SMART" id="SM00906">
    <property type="entry name" value="Fungal_trans"/>
    <property type="match status" value="1"/>
</dbReference>